<dbReference type="InterPro" id="IPR013324">
    <property type="entry name" value="RNA_pol_sigma_r3/r4-like"/>
</dbReference>
<keyword evidence="2" id="KW-0805">Transcription regulation</keyword>
<dbReference type="Proteomes" id="UP000248882">
    <property type="component" value="Unassembled WGS sequence"/>
</dbReference>
<dbReference type="InterPro" id="IPR014284">
    <property type="entry name" value="RNA_pol_sigma-70_dom"/>
</dbReference>
<dbReference type="PANTHER" id="PTHR43133">
    <property type="entry name" value="RNA POLYMERASE ECF-TYPE SIGMA FACTO"/>
    <property type="match status" value="1"/>
</dbReference>
<organism evidence="7 8">
    <name type="scientific">Algoriphagus chordae</name>
    <dbReference type="NCBI Taxonomy" id="237019"/>
    <lineage>
        <taxon>Bacteria</taxon>
        <taxon>Pseudomonadati</taxon>
        <taxon>Bacteroidota</taxon>
        <taxon>Cytophagia</taxon>
        <taxon>Cytophagales</taxon>
        <taxon>Cyclobacteriaceae</taxon>
        <taxon>Algoriphagus</taxon>
    </lineage>
</organism>
<reference evidence="7 8" key="1">
    <citation type="submission" date="2018-06" db="EMBL/GenBank/DDBJ databases">
        <title>Genomic Encyclopedia of Archaeal and Bacterial Type Strains, Phase II (KMG-II): from individual species to whole genera.</title>
        <authorList>
            <person name="Goeker M."/>
        </authorList>
    </citation>
    <scope>NUCLEOTIDE SEQUENCE [LARGE SCALE GENOMIC DNA]</scope>
    <source>
        <strain evidence="7 8">DSM 19830</strain>
    </source>
</reference>
<dbReference type="PANTHER" id="PTHR43133:SF46">
    <property type="entry name" value="RNA POLYMERASE SIGMA-70 FACTOR ECF SUBFAMILY"/>
    <property type="match status" value="1"/>
</dbReference>
<evidence type="ECO:0000256" key="3">
    <source>
        <dbReference type="ARBA" id="ARBA00023082"/>
    </source>
</evidence>
<dbReference type="EMBL" id="QKZT01000007">
    <property type="protein sequence ID" value="PZX52683.1"/>
    <property type="molecule type" value="Genomic_DNA"/>
</dbReference>
<dbReference type="SUPFAM" id="SSF88659">
    <property type="entry name" value="Sigma3 and sigma4 domains of RNA polymerase sigma factors"/>
    <property type="match status" value="1"/>
</dbReference>
<dbReference type="OrthoDB" id="9150024at2"/>
<dbReference type="GO" id="GO:0003677">
    <property type="term" value="F:DNA binding"/>
    <property type="evidence" value="ECO:0007669"/>
    <property type="project" value="InterPro"/>
</dbReference>
<dbReference type="SUPFAM" id="SSF88946">
    <property type="entry name" value="Sigma2 domain of RNA polymerase sigma factors"/>
    <property type="match status" value="1"/>
</dbReference>
<sequence>MNNSFESIYKNNYEDLLKYGRNFLKNEQEAFDILQEIFLKIYQKDKFKNILHIKPYLFKAYRNGIIDFINASKNHESLEVLDQVYYSKESFEDELIANERFESQSADLRNAIAKLSARQKEILYLKYYRGLKNEEISQILGINTQSVKNSLFKSVSNLKDDLGSSYILLPFLLSHTISTQLVN</sequence>
<dbReference type="Gene3D" id="1.10.10.10">
    <property type="entry name" value="Winged helix-like DNA-binding domain superfamily/Winged helix DNA-binding domain"/>
    <property type="match status" value="1"/>
</dbReference>
<dbReference type="Gene3D" id="1.10.1740.10">
    <property type="match status" value="1"/>
</dbReference>
<evidence type="ECO:0000256" key="1">
    <source>
        <dbReference type="ARBA" id="ARBA00010641"/>
    </source>
</evidence>
<dbReference type="CDD" id="cd06171">
    <property type="entry name" value="Sigma70_r4"/>
    <property type="match status" value="1"/>
</dbReference>
<evidence type="ECO:0000256" key="4">
    <source>
        <dbReference type="ARBA" id="ARBA00023163"/>
    </source>
</evidence>
<accession>A0A2W7QVX7</accession>
<keyword evidence="8" id="KW-1185">Reference proteome</keyword>
<dbReference type="AlphaFoldDB" id="A0A2W7QVX7"/>
<evidence type="ECO:0000259" key="5">
    <source>
        <dbReference type="Pfam" id="PF04542"/>
    </source>
</evidence>
<dbReference type="NCBIfam" id="TIGR02937">
    <property type="entry name" value="sigma70-ECF"/>
    <property type="match status" value="1"/>
</dbReference>
<proteinExistence type="inferred from homology"/>
<name>A0A2W7QVX7_9BACT</name>
<evidence type="ECO:0000313" key="7">
    <source>
        <dbReference type="EMBL" id="PZX52683.1"/>
    </source>
</evidence>
<dbReference type="InterPro" id="IPR036388">
    <property type="entry name" value="WH-like_DNA-bd_sf"/>
</dbReference>
<evidence type="ECO:0000259" key="6">
    <source>
        <dbReference type="Pfam" id="PF08281"/>
    </source>
</evidence>
<dbReference type="Pfam" id="PF04542">
    <property type="entry name" value="Sigma70_r2"/>
    <property type="match status" value="1"/>
</dbReference>
<feature type="domain" description="RNA polymerase sigma-70 region 2" evidence="5">
    <location>
        <begin position="9"/>
        <end position="71"/>
    </location>
</feature>
<dbReference type="InterPro" id="IPR007627">
    <property type="entry name" value="RNA_pol_sigma70_r2"/>
</dbReference>
<evidence type="ECO:0000313" key="8">
    <source>
        <dbReference type="Proteomes" id="UP000248882"/>
    </source>
</evidence>
<protein>
    <submittedName>
        <fullName evidence="7">RNA polymerase sigma-70 factor (ECF subfamily)</fullName>
    </submittedName>
</protein>
<dbReference type="GO" id="GO:0016987">
    <property type="term" value="F:sigma factor activity"/>
    <property type="evidence" value="ECO:0007669"/>
    <property type="project" value="UniProtKB-KW"/>
</dbReference>
<keyword evidence="4" id="KW-0804">Transcription</keyword>
<evidence type="ECO:0000256" key="2">
    <source>
        <dbReference type="ARBA" id="ARBA00023015"/>
    </source>
</evidence>
<comment type="similarity">
    <text evidence="1">Belongs to the sigma-70 factor family. ECF subfamily.</text>
</comment>
<dbReference type="InterPro" id="IPR039425">
    <property type="entry name" value="RNA_pol_sigma-70-like"/>
</dbReference>
<comment type="caution">
    <text evidence="7">The sequence shown here is derived from an EMBL/GenBank/DDBJ whole genome shotgun (WGS) entry which is preliminary data.</text>
</comment>
<dbReference type="RefSeq" id="WP_111318823.1">
    <property type="nucleotide sequence ID" value="NZ_QKZT01000007.1"/>
</dbReference>
<dbReference type="InterPro" id="IPR013249">
    <property type="entry name" value="RNA_pol_sigma70_r4_t2"/>
</dbReference>
<dbReference type="Pfam" id="PF08281">
    <property type="entry name" value="Sigma70_r4_2"/>
    <property type="match status" value="1"/>
</dbReference>
<feature type="domain" description="RNA polymerase sigma factor 70 region 4 type 2" evidence="6">
    <location>
        <begin position="107"/>
        <end position="154"/>
    </location>
</feature>
<dbReference type="InterPro" id="IPR013325">
    <property type="entry name" value="RNA_pol_sigma_r2"/>
</dbReference>
<keyword evidence="3" id="KW-0731">Sigma factor</keyword>
<dbReference type="GO" id="GO:0006352">
    <property type="term" value="P:DNA-templated transcription initiation"/>
    <property type="evidence" value="ECO:0007669"/>
    <property type="project" value="InterPro"/>
</dbReference>
<gene>
    <name evidence="7" type="ORF">LV85_01985</name>
</gene>